<dbReference type="AlphaFoldDB" id="W4QV69"/>
<dbReference type="eggNOG" id="COG0673">
    <property type="taxonomic scope" value="Bacteria"/>
</dbReference>
<sequence>MIDVVLVGIEGYASSHFEAFLKRAKQGKVRIVGVVNPYSPKKETLNKLQEFNIPHFKTLESFYQNGRADLVNIASPIQFHCEQTCLALSNGSHVLCEKPLAATTVEVMEMMNYRDKTNLKVGIGYQWIYSSAFQQLKMDFVNGKFGKPKRLKSIVLWPRPEKYFHRSWAGKIKDDTGRWVLDSVTANATAHFLQNMFYIIGKSMNESQLPLKLVAESYRANHIENYDTSAIRTITDEGVEILFLASHAIQKNEVFGPEFEYEFENAVVKFTSVAGEDQNLIKAYYSDGTVDNYGSPFADDFLKIDHMLAAINVKNKTVDCSIEVASSHTLCISGIQQSVPSPVNFPKEKVHFDSIEQIVWVDQLSDVLKHSYKKWKMPHELKVNWAISGEVVSLERNELYRILKNEST</sequence>
<feature type="domain" description="Gfo/Idh/MocA-like oxidoreductase N-terminal" evidence="1">
    <location>
        <begin position="3"/>
        <end position="125"/>
    </location>
</feature>
<dbReference type="OrthoDB" id="9781966at2"/>
<proteinExistence type="predicted"/>
<name>W4QV69_HALA3</name>
<reference evidence="2 3" key="1">
    <citation type="journal article" date="2014" name="Genome Announc.">
        <title>Draft Genome Sequences of Three Alkaliphilic Bacillus Strains, Bacillus wakoensis JCM 9140T, Bacillus akibai JCM 9157T, and Bacillus hemicellulosilyticus JCM 9152T.</title>
        <authorList>
            <person name="Yuki M."/>
            <person name="Oshima K."/>
            <person name="Suda W."/>
            <person name="Oshida Y."/>
            <person name="Kitamura K."/>
            <person name="Iida T."/>
            <person name="Hattori M."/>
            <person name="Ohkuma M."/>
        </authorList>
    </citation>
    <scope>NUCLEOTIDE SEQUENCE [LARGE SCALE GENOMIC DNA]</scope>
    <source>
        <strain evidence="2 3">JCM 9157</strain>
    </source>
</reference>
<evidence type="ECO:0000313" key="2">
    <source>
        <dbReference type="EMBL" id="GAE35234.1"/>
    </source>
</evidence>
<dbReference type="SUPFAM" id="SSF51735">
    <property type="entry name" value="NAD(P)-binding Rossmann-fold domains"/>
    <property type="match status" value="1"/>
</dbReference>
<dbReference type="Pfam" id="PF01408">
    <property type="entry name" value="GFO_IDH_MocA"/>
    <property type="match status" value="1"/>
</dbReference>
<dbReference type="STRING" id="1236973.JCM9157_2333"/>
<dbReference type="EMBL" id="BAUV01000016">
    <property type="protein sequence ID" value="GAE35234.1"/>
    <property type="molecule type" value="Genomic_DNA"/>
</dbReference>
<dbReference type="Proteomes" id="UP000018896">
    <property type="component" value="Unassembled WGS sequence"/>
</dbReference>
<gene>
    <name evidence="2" type="ORF">JCM9157_2333</name>
</gene>
<dbReference type="PANTHER" id="PTHR43249:SF1">
    <property type="entry name" value="D-GLUCOSIDE 3-DEHYDROGENASE"/>
    <property type="match status" value="1"/>
</dbReference>
<dbReference type="PANTHER" id="PTHR43249">
    <property type="entry name" value="UDP-N-ACETYL-2-AMINO-2-DEOXY-D-GLUCURONATE OXIDASE"/>
    <property type="match status" value="1"/>
</dbReference>
<dbReference type="Gene3D" id="3.30.360.10">
    <property type="entry name" value="Dihydrodipicolinate Reductase, domain 2"/>
    <property type="match status" value="1"/>
</dbReference>
<dbReference type="RefSeq" id="WP_035664569.1">
    <property type="nucleotide sequence ID" value="NZ_BAUV01000016.1"/>
</dbReference>
<dbReference type="InterPro" id="IPR052515">
    <property type="entry name" value="Gfo/Idh/MocA_Oxidoreductase"/>
</dbReference>
<dbReference type="Gene3D" id="3.40.50.720">
    <property type="entry name" value="NAD(P)-binding Rossmann-like Domain"/>
    <property type="match status" value="1"/>
</dbReference>
<comment type="caution">
    <text evidence="2">The sequence shown here is derived from an EMBL/GenBank/DDBJ whole genome shotgun (WGS) entry which is preliminary data.</text>
</comment>
<organism evidence="2 3">
    <name type="scientific">Halalkalibacter akibai (strain ATCC 43226 / DSM 21942 / CIP 109018 / JCM 9157 / 1139)</name>
    <name type="common">Bacillus akibai</name>
    <dbReference type="NCBI Taxonomy" id="1236973"/>
    <lineage>
        <taxon>Bacteria</taxon>
        <taxon>Bacillati</taxon>
        <taxon>Bacillota</taxon>
        <taxon>Bacilli</taxon>
        <taxon>Bacillales</taxon>
        <taxon>Bacillaceae</taxon>
        <taxon>Halalkalibacter</taxon>
    </lineage>
</organism>
<dbReference type="GO" id="GO:0000166">
    <property type="term" value="F:nucleotide binding"/>
    <property type="evidence" value="ECO:0007669"/>
    <property type="project" value="InterPro"/>
</dbReference>
<dbReference type="InterPro" id="IPR036291">
    <property type="entry name" value="NAD(P)-bd_dom_sf"/>
</dbReference>
<dbReference type="InterPro" id="IPR000683">
    <property type="entry name" value="Gfo/Idh/MocA-like_OxRdtase_N"/>
</dbReference>
<evidence type="ECO:0000259" key="1">
    <source>
        <dbReference type="Pfam" id="PF01408"/>
    </source>
</evidence>
<evidence type="ECO:0000313" key="3">
    <source>
        <dbReference type="Proteomes" id="UP000018896"/>
    </source>
</evidence>
<keyword evidence="3" id="KW-1185">Reference proteome</keyword>
<accession>W4QV69</accession>
<protein>
    <submittedName>
        <fullName evidence="2">PHT4-related protein</fullName>
    </submittedName>
</protein>